<dbReference type="PANTHER" id="PTHR31513">
    <property type="entry name" value="EPHRIN TYPE-B RECEPTOR"/>
    <property type="match status" value="1"/>
</dbReference>
<dbReference type="AlphaFoldDB" id="A0A6P8J4G9"/>
<dbReference type="InParanoid" id="A0A6P8J4G9"/>
<dbReference type="PROSITE" id="PS51212">
    <property type="entry name" value="WSC"/>
    <property type="match status" value="1"/>
</dbReference>
<dbReference type="KEGG" id="aten:116306897"/>
<dbReference type="Proteomes" id="UP000515163">
    <property type="component" value="Unplaced"/>
</dbReference>
<organism evidence="3 4">
    <name type="scientific">Actinia tenebrosa</name>
    <name type="common">Australian red waratah sea anemone</name>
    <dbReference type="NCBI Taxonomy" id="6105"/>
    <lineage>
        <taxon>Eukaryota</taxon>
        <taxon>Metazoa</taxon>
        <taxon>Cnidaria</taxon>
        <taxon>Anthozoa</taxon>
        <taxon>Hexacorallia</taxon>
        <taxon>Actiniaria</taxon>
        <taxon>Actiniidae</taxon>
        <taxon>Actinia</taxon>
    </lineage>
</organism>
<evidence type="ECO:0000256" key="1">
    <source>
        <dbReference type="SAM" id="MobiDB-lite"/>
    </source>
</evidence>
<accession>A0A6P8J4G9</accession>
<proteinExistence type="predicted"/>
<protein>
    <submittedName>
        <fullName evidence="4">Uncharacterized protein LOC116306897</fullName>
    </submittedName>
</protein>
<dbReference type="Pfam" id="PF01822">
    <property type="entry name" value="WSC"/>
    <property type="match status" value="1"/>
</dbReference>
<dbReference type="OrthoDB" id="5982818at2759"/>
<evidence type="ECO:0000313" key="4">
    <source>
        <dbReference type="RefSeq" id="XP_031572888.1"/>
    </source>
</evidence>
<dbReference type="RefSeq" id="XP_031572888.1">
    <property type="nucleotide sequence ID" value="XM_031717028.1"/>
</dbReference>
<dbReference type="PANTHER" id="PTHR31513:SF2">
    <property type="entry name" value="MRAZ"/>
    <property type="match status" value="1"/>
</dbReference>
<sequence length="1036" mass="108544">MLHDYIKGYFNIISTNNNLDGEDSKRKQSRSLQSVVLVVCRIWCGVVDLFKVVFGSLLLLESVQKAFCTTYTINTNNPPTISNTSSVLISGNIQNKTFKGPNGESWDHEVAVFNIPESNKNIFENGNTVVVTGNNSLSISTTGDLTIRTSLDVSGQEVKDDDTSVFLRGGFVRKSNSCCVLGAGPGAAYSYHGGGHGGRGGGYYQDFNTSRYYSWDYHDVNYLLGGSTSTVLFESKAGSGGGAIEIIAENGTLKIDASISANGFSSKNTSEEHCAGGSSGGLIRLKANTVVFTNDSLLSAKGGNSGFSTSKHYCGDGGGGGVIQVFSTFDNNTIKQLHVHGGKGIDNGEAGVVFQGVFFNDGILNINTSDCSMKWLSILVHQGVLDHRTYRTPNNQMKVTYIVCSFTFKSSLHIGSGARVLIFGTNALKIASERGNIELMTTFDLSGTGKPGPRSLGAFVMKSLNGMNVGPGNVTRCNAINLFANDFETLLGGSVCTGNVAANTQVNAEGGGAIELVAKAGTIVIGSGIKVDGYSDHNEAGATGGLIRLIGKKVHLKDSASFSARSSPKDSNLASGGIVQIKSDMDIEGLCETKFHVTGVRNGLVNVMVSASESYQVQFIQEGNLLINTTLCIWVHRTVSNYSMAYSQFGSIYNDTSNDISTCSFNFTPPIIFNGSANVTLTGDHALSINSKQGIYIGVDLVIDSGMVAGKSRYLGGYCVKEPSLATTGTGPGRGRPNTNAGGGHGGRGGLFFEDNNGKIYGYTYGIKPFLLTGGSTGTSTKSSAGIQGCGGGAIRISSKRNLTINAAIRANGYSATLFNSHPHGGSSGGTICLGAQQVILGDSALLEAKGSDVAGRGNSSTGGGGGGVIVINSTNPFIGKKPVPAESTRGGQGLVPGESGVVIINDVVYREPRNPVVEVPSNFSGCYLIKAVNLLPKKKMLAHEARPKTCLLECRANNTLFAVIRNESCYCFNENASFVVRNTSLCKQPCPATFSYSCGGEANNIYSVYTTGFALPVTTPPPTTTATAATATTAT</sequence>
<feature type="region of interest" description="Disordered" evidence="1">
    <location>
        <begin position="726"/>
        <end position="746"/>
    </location>
</feature>
<feature type="non-terminal residue" evidence="4">
    <location>
        <position position="1036"/>
    </location>
</feature>
<reference evidence="4" key="1">
    <citation type="submission" date="2025-08" db="UniProtKB">
        <authorList>
            <consortium name="RefSeq"/>
        </authorList>
    </citation>
    <scope>IDENTIFICATION</scope>
</reference>
<evidence type="ECO:0000259" key="2">
    <source>
        <dbReference type="PROSITE" id="PS51212"/>
    </source>
</evidence>
<evidence type="ECO:0000313" key="3">
    <source>
        <dbReference type="Proteomes" id="UP000515163"/>
    </source>
</evidence>
<name>A0A6P8J4G9_ACTTE</name>
<dbReference type="GeneID" id="116306897"/>
<gene>
    <name evidence="4" type="primary">LOC116306897</name>
</gene>
<keyword evidence="3" id="KW-1185">Reference proteome</keyword>
<feature type="domain" description="WSC" evidence="2">
    <location>
        <begin position="921"/>
        <end position="1013"/>
    </location>
</feature>
<dbReference type="SMART" id="SM00321">
    <property type="entry name" value="WSC"/>
    <property type="match status" value="1"/>
</dbReference>
<dbReference type="InterPro" id="IPR002889">
    <property type="entry name" value="WSC_carb-bd"/>
</dbReference>